<dbReference type="RefSeq" id="WP_188368444.1">
    <property type="nucleotide sequence ID" value="NZ_BMDT01000013.1"/>
</dbReference>
<protein>
    <submittedName>
        <fullName evidence="2">5-methyltetrahydropteroyltriglutamate--homocysteine methyltransferase</fullName>
    </submittedName>
</protein>
<feature type="domain" description="Cobalamin-independent methionine synthase MetE C-terminal/archaeal" evidence="1">
    <location>
        <begin position="12"/>
        <end position="342"/>
    </location>
</feature>
<dbReference type="PANTHER" id="PTHR43844:SF1">
    <property type="entry name" value="METHIONINE SYNTHASE"/>
    <property type="match status" value="1"/>
</dbReference>
<dbReference type="PANTHER" id="PTHR43844">
    <property type="entry name" value="METHIONINE SYNTHASE"/>
    <property type="match status" value="1"/>
</dbReference>
<dbReference type="EMBL" id="BMDT01000013">
    <property type="protein sequence ID" value="GGI66617.1"/>
    <property type="molecule type" value="Genomic_DNA"/>
</dbReference>
<dbReference type="InterPro" id="IPR038071">
    <property type="entry name" value="UROD/MetE-like_sf"/>
</dbReference>
<reference evidence="2" key="2">
    <citation type="submission" date="2020-09" db="EMBL/GenBank/DDBJ databases">
        <authorList>
            <person name="Sun Q."/>
            <person name="Sedlacek I."/>
        </authorList>
    </citation>
    <scope>NUCLEOTIDE SEQUENCE</scope>
    <source>
        <strain evidence="2">CCM 8433</strain>
    </source>
</reference>
<keyword evidence="2" id="KW-0489">Methyltransferase</keyword>
<evidence type="ECO:0000313" key="2">
    <source>
        <dbReference type="EMBL" id="GGI66617.1"/>
    </source>
</evidence>
<dbReference type="Gene3D" id="3.20.20.210">
    <property type="match status" value="1"/>
</dbReference>
<gene>
    <name evidence="2" type="ORF">GCM10011482_22710</name>
</gene>
<organism evidence="2 3">
    <name type="scientific">Enterococcus alcedinis</name>
    <dbReference type="NCBI Taxonomy" id="1274384"/>
    <lineage>
        <taxon>Bacteria</taxon>
        <taxon>Bacillati</taxon>
        <taxon>Bacillota</taxon>
        <taxon>Bacilli</taxon>
        <taxon>Lactobacillales</taxon>
        <taxon>Enterococcaceae</taxon>
        <taxon>Enterococcus</taxon>
    </lineage>
</organism>
<evidence type="ECO:0000259" key="1">
    <source>
        <dbReference type="Pfam" id="PF01717"/>
    </source>
</evidence>
<keyword evidence="2" id="KW-0808">Transferase</keyword>
<accession>A0A917JIA6</accession>
<comment type="caution">
    <text evidence="2">The sequence shown here is derived from an EMBL/GenBank/DDBJ whole genome shotgun (WGS) entry which is preliminary data.</text>
</comment>
<dbReference type="GO" id="GO:0003871">
    <property type="term" value="F:5-methyltetrahydropteroyltriglutamate-homocysteine S-methyltransferase activity"/>
    <property type="evidence" value="ECO:0007669"/>
    <property type="project" value="InterPro"/>
</dbReference>
<reference evidence="2" key="1">
    <citation type="journal article" date="2014" name="Int. J. Syst. Evol. Microbiol.">
        <title>Complete genome sequence of Corynebacterium casei LMG S-19264T (=DSM 44701T), isolated from a smear-ripened cheese.</title>
        <authorList>
            <consortium name="US DOE Joint Genome Institute (JGI-PGF)"/>
            <person name="Walter F."/>
            <person name="Albersmeier A."/>
            <person name="Kalinowski J."/>
            <person name="Ruckert C."/>
        </authorList>
    </citation>
    <scope>NUCLEOTIDE SEQUENCE</scope>
    <source>
        <strain evidence="2">CCM 8433</strain>
    </source>
</reference>
<dbReference type="Pfam" id="PF01717">
    <property type="entry name" value="Meth_synt_2"/>
    <property type="match status" value="1"/>
</dbReference>
<dbReference type="AlphaFoldDB" id="A0A917JIA6"/>
<evidence type="ECO:0000313" key="3">
    <source>
        <dbReference type="Proteomes" id="UP000622610"/>
    </source>
</evidence>
<dbReference type="GO" id="GO:0032259">
    <property type="term" value="P:methylation"/>
    <property type="evidence" value="ECO:0007669"/>
    <property type="project" value="UniProtKB-KW"/>
</dbReference>
<name>A0A917JIA6_9ENTE</name>
<dbReference type="GO" id="GO:0008270">
    <property type="term" value="F:zinc ion binding"/>
    <property type="evidence" value="ECO:0007669"/>
    <property type="project" value="InterPro"/>
</dbReference>
<dbReference type="CDD" id="cd03311">
    <property type="entry name" value="CIMS_C_terminal_like"/>
    <property type="match status" value="1"/>
</dbReference>
<dbReference type="NCBIfam" id="NF005085">
    <property type="entry name" value="PRK06520.1"/>
    <property type="match status" value="1"/>
</dbReference>
<dbReference type="GO" id="GO:0009086">
    <property type="term" value="P:methionine biosynthetic process"/>
    <property type="evidence" value="ECO:0007669"/>
    <property type="project" value="InterPro"/>
</dbReference>
<proteinExistence type="predicted"/>
<keyword evidence="3" id="KW-1185">Reference proteome</keyword>
<dbReference type="SUPFAM" id="SSF51726">
    <property type="entry name" value="UROD/MetE-like"/>
    <property type="match status" value="1"/>
</dbReference>
<dbReference type="InterPro" id="IPR002629">
    <property type="entry name" value="Met_Synth_C/arc"/>
</dbReference>
<sequence>MVTTKQPFRADHVGSFLRPTELKDAREAYRLGTITKEALTAVEDQAIRELIAKQKAVGLKVVTDGEFRRRWWHLDFIAGFEGITVYDFTTNAFGIESEMQATYVSGPLRFSKEHPFLKHFAFTKAVAGETLAKQTIPGPNMILLGSAISSKKYQENPVYETIEALAKDLVTIYQETILAFYEVGCRYLQIDDTSWGALFDERFRQTLQEQGYDPEDLIELFARVTEEMFHVKPSDMTITFHLCKGNFQSHWLYSGSYDTIAKRLLSLPFDGFFLEFDDERSGGFEAMANLQDQRLVLGLVTTKTPELETKAHLKQRIQEASQFVPLDQLCLSPQCGFSSTHEGNKVSETDQWAKMALVVETAEEIWGE</sequence>
<dbReference type="Proteomes" id="UP000622610">
    <property type="component" value="Unassembled WGS sequence"/>
</dbReference>